<keyword evidence="3" id="KW-1185">Reference proteome</keyword>
<proteinExistence type="predicted"/>
<name>A0ABN8N0F8_9CNID</name>
<feature type="region of interest" description="Disordered" evidence="1">
    <location>
        <begin position="1"/>
        <end position="50"/>
    </location>
</feature>
<dbReference type="PANTHER" id="PTHR35558">
    <property type="entry name" value="SGNH_HYDRO DOMAIN-CONTAINING PROTEIN"/>
    <property type="match status" value="1"/>
</dbReference>
<evidence type="ECO:0000313" key="2">
    <source>
        <dbReference type="EMBL" id="CAH3036209.1"/>
    </source>
</evidence>
<evidence type="ECO:0000256" key="1">
    <source>
        <dbReference type="SAM" id="MobiDB-lite"/>
    </source>
</evidence>
<comment type="caution">
    <text evidence="2">The sequence shown here is derived from an EMBL/GenBank/DDBJ whole genome shotgun (WGS) entry which is preliminary data.</text>
</comment>
<accession>A0ABN8N0F8</accession>
<protein>
    <submittedName>
        <fullName evidence="2">Uncharacterized protein</fullName>
    </submittedName>
</protein>
<reference evidence="2 3" key="1">
    <citation type="submission" date="2022-05" db="EMBL/GenBank/DDBJ databases">
        <authorList>
            <consortium name="Genoscope - CEA"/>
            <person name="William W."/>
        </authorList>
    </citation>
    <scope>NUCLEOTIDE SEQUENCE [LARGE SCALE GENOMIC DNA]</scope>
</reference>
<dbReference type="Proteomes" id="UP001159405">
    <property type="component" value="Unassembled WGS sequence"/>
</dbReference>
<evidence type="ECO:0000313" key="3">
    <source>
        <dbReference type="Proteomes" id="UP001159405"/>
    </source>
</evidence>
<dbReference type="PANTHER" id="PTHR35558:SF1">
    <property type="entry name" value="ENDONUCLEASE_EXONUCLEASE_PHOSPHATASE DOMAIN-CONTAINING PROTEIN"/>
    <property type="match status" value="1"/>
</dbReference>
<gene>
    <name evidence="2" type="ORF">PLOB_00030840</name>
</gene>
<dbReference type="EMBL" id="CALNXK010000004">
    <property type="protein sequence ID" value="CAH3036209.1"/>
    <property type="molecule type" value="Genomic_DNA"/>
</dbReference>
<organism evidence="2 3">
    <name type="scientific">Porites lobata</name>
    <dbReference type="NCBI Taxonomy" id="104759"/>
    <lineage>
        <taxon>Eukaryota</taxon>
        <taxon>Metazoa</taxon>
        <taxon>Cnidaria</taxon>
        <taxon>Anthozoa</taxon>
        <taxon>Hexacorallia</taxon>
        <taxon>Scleractinia</taxon>
        <taxon>Fungiina</taxon>
        <taxon>Poritidae</taxon>
        <taxon>Porites</taxon>
    </lineage>
</organism>
<sequence length="290" mass="31421">MPPKRGQNYTERVNKRRRAADSSATTDSGVQPHPSRLQPVQLQEPSNAARATPQLTLSAEPLQPATTAAATAFPVAHPSTSAAAAAVPEVQFVPDPISISSAEVVNRGSSVVEANPTTPNADQSVLNTVNNAVQQVTSSLLPGAAPQSKNTFLSTAVPLTHRVPDKFKKQIWSNEYVDFALLLNNSFTHSDDHYTFRVEKGDGGKPALVLAPNPKRQTVQSIEQWVSAFEVFVAIYSEKAPYDTPALMKYGSVIRELASQGANWRFYDENFRSIRQTGGPLGTKFTLSYG</sequence>